<sequence length="36" mass="4044">MNQNIGQLLTRRAYRDPGLEAVYDAGSGKRLSYSEL</sequence>
<name>A0A382CTN3_9ZZZZ</name>
<evidence type="ECO:0000313" key="1">
    <source>
        <dbReference type="EMBL" id="SVB29520.1"/>
    </source>
</evidence>
<accession>A0A382CTN3</accession>
<organism evidence="1">
    <name type="scientific">marine metagenome</name>
    <dbReference type="NCBI Taxonomy" id="408172"/>
    <lineage>
        <taxon>unclassified sequences</taxon>
        <taxon>metagenomes</taxon>
        <taxon>ecological metagenomes</taxon>
    </lineage>
</organism>
<gene>
    <name evidence="1" type="ORF">METZ01_LOCUS182374</name>
</gene>
<protein>
    <recommendedName>
        <fullName evidence="2">AMP-dependent synthetase/ligase domain-containing protein</fullName>
    </recommendedName>
</protein>
<reference evidence="1" key="1">
    <citation type="submission" date="2018-05" db="EMBL/GenBank/DDBJ databases">
        <authorList>
            <person name="Lanie J.A."/>
            <person name="Ng W.-L."/>
            <person name="Kazmierczak K.M."/>
            <person name="Andrzejewski T.M."/>
            <person name="Davidsen T.M."/>
            <person name="Wayne K.J."/>
            <person name="Tettelin H."/>
            <person name="Glass J.I."/>
            <person name="Rusch D."/>
            <person name="Podicherti R."/>
            <person name="Tsui H.-C.T."/>
            <person name="Winkler M.E."/>
        </authorList>
    </citation>
    <scope>NUCLEOTIDE SEQUENCE</scope>
</reference>
<feature type="non-terminal residue" evidence="1">
    <location>
        <position position="36"/>
    </location>
</feature>
<evidence type="ECO:0008006" key="2">
    <source>
        <dbReference type="Google" id="ProtNLM"/>
    </source>
</evidence>
<proteinExistence type="predicted"/>
<dbReference type="AlphaFoldDB" id="A0A382CTN3"/>
<dbReference type="EMBL" id="UINC01036086">
    <property type="protein sequence ID" value="SVB29520.1"/>
    <property type="molecule type" value="Genomic_DNA"/>
</dbReference>